<accession>A0A645HW60</accession>
<dbReference type="EMBL" id="VSSQ01096812">
    <property type="protein sequence ID" value="MPN40414.1"/>
    <property type="molecule type" value="Genomic_DNA"/>
</dbReference>
<comment type="caution">
    <text evidence="1">The sequence shown here is derived from an EMBL/GenBank/DDBJ whole genome shotgun (WGS) entry which is preliminary data.</text>
</comment>
<organism evidence="1">
    <name type="scientific">bioreactor metagenome</name>
    <dbReference type="NCBI Taxonomy" id="1076179"/>
    <lineage>
        <taxon>unclassified sequences</taxon>
        <taxon>metagenomes</taxon>
        <taxon>ecological metagenomes</taxon>
    </lineage>
</organism>
<name>A0A645HW60_9ZZZZ</name>
<gene>
    <name evidence="1" type="ORF">SDC9_187951</name>
</gene>
<protein>
    <submittedName>
        <fullName evidence="1">Uncharacterized protein</fullName>
    </submittedName>
</protein>
<sequence length="202" mass="22714">MRSLPQRGKVLFYDRAADDIAVRRAGADMYISARFVYAPYLLEAADVQQPRGAEFAVLDIGNDVCRPREDHRFGILREKRESLFQRLGKQTVLIPAAGRLRQLPGAEIFTLPERFAVPLGDRAAHRVIDALVARAAADVAGEALFYLILRRVGILFEQRPRGKDHPRRAEAALDGALDNEGPLQDIHILRTSEPLYRQYLTA</sequence>
<proteinExistence type="predicted"/>
<evidence type="ECO:0000313" key="1">
    <source>
        <dbReference type="EMBL" id="MPN40414.1"/>
    </source>
</evidence>
<dbReference type="AlphaFoldDB" id="A0A645HW60"/>
<reference evidence="1" key="1">
    <citation type="submission" date="2019-08" db="EMBL/GenBank/DDBJ databases">
        <authorList>
            <person name="Kucharzyk K."/>
            <person name="Murdoch R.W."/>
            <person name="Higgins S."/>
            <person name="Loffler F."/>
        </authorList>
    </citation>
    <scope>NUCLEOTIDE SEQUENCE</scope>
</reference>